<dbReference type="EMBL" id="CM056809">
    <property type="protein sequence ID" value="KAJ8647355.1"/>
    <property type="molecule type" value="Genomic_DNA"/>
</dbReference>
<sequence length="825" mass="92088">MGCNSSKAEDLPLVSVCRERKELIRSAADHRYALAAAHSAYFESLRRIGHVLYRFVNEELSSSSSGVTSSPSSHKNKPPSLSSSSSSSMSDNSPPSEDSHLRFHSDSGSISGDGDEICSGSGGSGSPRPSPPPAIAANQYYMKSSTSIPTMIYQQQRPDLHPTYSIGEGPISSSPSDRKIPEAHPSYPIEEGPIGSSPRDRKIPAEPPPPPPPQVSGWDFLNPFSSFENLNPIYSYPMGKYGSGSIVSSPDWAQVREREGIPDLEDEMAEQFPAKDAKKKETKAQVRNAGGNFGEGTSKAAPLQGERTKNRRSGGGTKSVANNKHVRKKGVGFGVESSVSDSIESSQGIQLDTISSHGTSESIESLNLSKESSHQARSIREIVKEIKDQFETAFAYGKEVSVLLEAGKLQYQPNNPTFEVLSCRVLDAIDPPKLTSSRSSSKRLHNTAAYALAKTTDRVPGMKSGSLSLTLEKLYAWERKLYKEVKDEEKLRVTYEKKCKQLRLLDNRGEETEKIDATQASIRKLLAKINITIKAIDTISRRIHKLRDEELQPQLTELIQGLVRMWKNMVKCHQKQFQVILETKSLSLIGKTGIRRDPSMQAAKELEQELIKWYSHFNNWISTQRAYVEALNGWLLKCLLQEPEETPDGIVPFSPSRVGAPPIFIVCNDWYHAMERISEYEVLRAMHMFSGRVQMLLELQDEEWRQKLKAEFLSKDFERRLKSLRQEGRLHGNRKALDKRALLAYNKDSVVLQDDEGRIALDSMKERLYEEKVKHEETLKQVHEAAAGSLEMGLIPIFEAMDDFTSEALKAHEEIRVRNPGGGTS</sequence>
<comment type="caution">
    <text evidence="1">The sequence shown here is derived from an EMBL/GenBank/DDBJ whole genome shotgun (WGS) entry which is preliminary data.</text>
</comment>
<dbReference type="Proteomes" id="UP001234297">
    <property type="component" value="Chromosome 1"/>
</dbReference>
<keyword evidence="2" id="KW-1185">Reference proteome</keyword>
<proteinExistence type="predicted"/>
<organism evidence="1 2">
    <name type="scientific">Persea americana</name>
    <name type="common">Avocado</name>
    <dbReference type="NCBI Taxonomy" id="3435"/>
    <lineage>
        <taxon>Eukaryota</taxon>
        <taxon>Viridiplantae</taxon>
        <taxon>Streptophyta</taxon>
        <taxon>Embryophyta</taxon>
        <taxon>Tracheophyta</taxon>
        <taxon>Spermatophyta</taxon>
        <taxon>Magnoliopsida</taxon>
        <taxon>Magnoliidae</taxon>
        <taxon>Laurales</taxon>
        <taxon>Lauraceae</taxon>
        <taxon>Persea</taxon>
    </lineage>
</organism>
<protein>
    <submittedName>
        <fullName evidence="1">Uncharacterized protein</fullName>
    </submittedName>
</protein>
<evidence type="ECO:0000313" key="1">
    <source>
        <dbReference type="EMBL" id="KAJ8647355.1"/>
    </source>
</evidence>
<accession>A0ACC2MNY4</accession>
<evidence type="ECO:0000313" key="2">
    <source>
        <dbReference type="Proteomes" id="UP001234297"/>
    </source>
</evidence>
<reference evidence="1 2" key="1">
    <citation type="journal article" date="2022" name="Hortic Res">
        <title>A haplotype resolved chromosomal level avocado genome allows analysis of novel avocado genes.</title>
        <authorList>
            <person name="Nath O."/>
            <person name="Fletcher S.J."/>
            <person name="Hayward A."/>
            <person name="Shaw L.M."/>
            <person name="Masouleh A.K."/>
            <person name="Furtado A."/>
            <person name="Henry R.J."/>
            <person name="Mitter N."/>
        </authorList>
    </citation>
    <scope>NUCLEOTIDE SEQUENCE [LARGE SCALE GENOMIC DNA]</scope>
    <source>
        <strain evidence="2">cv. Hass</strain>
    </source>
</reference>
<gene>
    <name evidence="1" type="ORF">MRB53_000378</name>
</gene>
<name>A0ACC2MNY4_PERAE</name>